<evidence type="ECO:0000313" key="3">
    <source>
        <dbReference type="EMBL" id="OFD89090.1"/>
    </source>
</evidence>
<dbReference type="SUPFAM" id="SSF56712">
    <property type="entry name" value="Prokaryotic type I DNA topoisomerase"/>
    <property type="match status" value="1"/>
</dbReference>
<dbReference type="InterPro" id="IPR013497">
    <property type="entry name" value="Topo_IA_cen"/>
</dbReference>
<name>A0A1E8BIV1_BACMY</name>
<dbReference type="InterPro" id="IPR023405">
    <property type="entry name" value="Topo_IA_core_domain"/>
</dbReference>
<reference evidence="3 4" key="1">
    <citation type="submission" date="2016-05" db="EMBL/GenBank/DDBJ databases">
        <title>Bacillus thuringiensis and Bacillus weihenstephanensis as novel biocontrol agents of wilt causing Verticillium species.</title>
        <authorList>
            <person name="Hollensteiner J."/>
            <person name="Wemheuer F."/>
            <person name="Harting R."/>
            <person name="Kolarzyk A."/>
            <person name="Diaz-Valerio S."/>
            <person name="Poehlein A."/>
            <person name="Brzuszkiewicz E."/>
            <person name="Nesemann K."/>
            <person name="Braus-Stromeyer S."/>
            <person name="Braus G."/>
            <person name="Daniel R."/>
            <person name="Liesegang H."/>
        </authorList>
    </citation>
    <scope>NUCLEOTIDE SEQUENCE [LARGE SCALE GENOMIC DNA]</scope>
    <source>
        <strain evidence="3 4">GOE11</strain>
    </source>
</reference>
<dbReference type="EMBL" id="LXLX01000049">
    <property type="protein sequence ID" value="OFD89090.1"/>
    <property type="molecule type" value="Genomic_DNA"/>
</dbReference>
<proteinExistence type="predicted"/>
<dbReference type="Gene3D" id="1.10.460.10">
    <property type="entry name" value="Topoisomerase I, domain 2"/>
    <property type="match status" value="1"/>
</dbReference>
<dbReference type="GO" id="GO:0003916">
    <property type="term" value="F:DNA topoisomerase activity"/>
    <property type="evidence" value="ECO:0007669"/>
    <property type="project" value="InterPro"/>
</dbReference>
<dbReference type="GO" id="GO:0006265">
    <property type="term" value="P:DNA topological change"/>
    <property type="evidence" value="ECO:0007669"/>
    <property type="project" value="InterPro"/>
</dbReference>
<dbReference type="PATRIC" id="fig|86662.23.peg.4880"/>
<gene>
    <name evidence="3" type="ORF">BWGOE11_48690</name>
</gene>
<evidence type="ECO:0000256" key="1">
    <source>
        <dbReference type="ARBA" id="ARBA00023235"/>
    </source>
</evidence>
<feature type="domain" description="Topo IA-type catalytic" evidence="2">
    <location>
        <begin position="22"/>
        <end position="79"/>
    </location>
</feature>
<sequence length="102" mass="11948">MLVRLYTLLLRKKGLQGVYTRQTPALCVINKRQQEIKNFKPTPFFELEAQFTSENGVYKGRYKERFATKGELMNLLQQHNLSENNSQQDIFIGTSLYFVHTS</sequence>
<dbReference type="GO" id="GO:0003677">
    <property type="term" value="F:DNA binding"/>
    <property type="evidence" value="ECO:0007669"/>
    <property type="project" value="InterPro"/>
</dbReference>
<dbReference type="AlphaFoldDB" id="A0A1E8BIV1"/>
<dbReference type="Proteomes" id="UP000175835">
    <property type="component" value="Unassembled WGS sequence"/>
</dbReference>
<evidence type="ECO:0000259" key="2">
    <source>
        <dbReference type="Pfam" id="PF01131"/>
    </source>
</evidence>
<accession>A0A1E8BIV1</accession>
<evidence type="ECO:0000313" key="4">
    <source>
        <dbReference type="Proteomes" id="UP000175835"/>
    </source>
</evidence>
<keyword evidence="1" id="KW-0413">Isomerase</keyword>
<comment type="caution">
    <text evidence="3">The sequence shown here is derived from an EMBL/GenBank/DDBJ whole genome shotgun (WGS) entry which is preliminary data.</text>
</comment>
<protein>
    <recommendedName>
        <fullName evidence="2">Topo IA-type catalytic domain-containing protein</fullName>
    </recommendedName>
</protein>
<dbReference type="Pfam" id="PF01131">
    <property type="entry name" value="Topoisom_bac"/>
    <property type="match status" value="1"/>
</dbReference>
<organism evidence="3 4">
    <name type="scientific">Bacillus mycoides</name>
    <dbReference type="NCBI Taxonomy" id="1405"/>
    <lineage>
        <taxon>Bacteria</taxon>
        <taxon>Bacillati</taxon>
        <taxon>Bacillota</taxon>
        <taxon>Bacilli</taxon>
        <taxon>Bacillales</taxon>
        <taxon>Bacillaceae</taxon>
        <taxon>Bacillus</taxon>
        <taxon>Bacillus cereus group</taxon>
    </lineage>
</organism>
<dbReference type="InterPro" id="IPR013824">
    <property type="entry name" value="Topo_IA_cen_sub1"/>
</dbReference>